<name>A0A4T0WV76_9ASCO</name>
<feature type="coiled-coil region" evidence="1">
    <location>
        <begin position="199"/>
        <end position="258"/>
    </location>
</feature>
<dbReference type="OrthoDB" id="3993315at2759"/>
<gene>
    <name evidence="3" type="ORF">CANINC_004751</name>
</gene>
<dbReference type="AlphaFoldDB" id="A0A4T0WV76"/>
<sequence length="291" mass="32392">MDDIPPLSPPQDETSTTTPQSIGDYSPVEHMVSHREHFTTVTPNIMQTTNPIPATTTPTTEEITTATANLGRDDTIANLLDGSSPSPSQSNKSFNSIATFDDDDDDDIENTNLTFNDSQIDDSDLFEHYNGSISDLATELDTNVVSPTITSALPSPTSPTPLIKTRKQELPMKTSSRTITPLCQNQEEKLSTTTLSNRIASLESDLATTETKHYKLEREIVCVDDLLNKITDRHSVEYKKLNYARAKLEERLLTAKKDRYTIGIKLNKLRKKLYGDNGGDMTEYFARKVSI</sequence>
<organism evidence="3 4">
    <name type="scientific">Pichia inconspicua</name>
    <dbReference type="NCBI Taxonomy" id="52247"/>
    <lineage>
        <taxon>Eukaryota</taxon>
        <taxon>Fungi</taxon>
        <taxon>Dikarya</taxon>
        <taxon>Ascomycota</taxon>
        <taxon>Saccharomycotina</taxon>
        <taxon>Pichiomycetes</taxon>
        <taxon>Pichiales</taxon>
        <taxon>Pichiaceae</taxon>
        <taxon>Pichia</taxon>
    </lineage>
</organism>
<protein>
    <submittedName>
        <fullName evidence="3">Uncharacterized protein</fullName>
    </submittedName>
</protein>
<dbReference type="Proteomes" id="UP000307173">
    <property type="component" value="Unassembled WGS sequence"/>
</dbReference>
<feature type="region of interest" description="Disordered" evidence="2">
    <location>
        <begin position="1"/>
        <end position="25"/>
    </location>
</feature>
<feature type="region of interest" description="Disordered" evidence="2">
    <location>
        <begin position="149"/>
        <end position="175"/>
    </location>
</feature>
<evidence type="ECO:0000313" key="3">
    <source>
        <dbReference type="EMBL" id="TID14463.1"/>
    </source>
</evidence>
<comment type="caution">
    <text evidence="3">The sequence shown here is derived from an EMBL/GenBank/DDBJ whole genome shotgun (WGS) entry which is preliminary data.</text>
</comment>
<reference evidence="3 4" key="1">
    <citation type="journal article" date="2019" name="Front. Genet.">
        <title>Whole-Genome Sequencing of the Opportunistic Yeast Pathogen Candida inconspicua Uncovers Its Hybrid Origin.</title>
        <authorList>
            <person name="Mixao V."/>
            <person name="Hansen A.P."/>
            <person name="Saus E."/>
            <person name="Boekhout T."/>
            <person name="Lass-Florl C."/>
            <person name="Gabaldon T."/>
        </authorList>
    </citation>
    <scope>NUCLEOTIDE SEQUENCE [LARGE SCALE GENOMIC DNA]</scope>
    <source>
        <strain evidence="3 4">CBS 180</strain>
    </source>
</reference>
<evidence type="ECO:0000313" key="4">
    <source>
        <dbReference type="Proteomes" id="UP000307173"/>
    </source>
</evidence>
<evidence type="ECO:0000256" key="2">
    <source>
        <dbReference type="SAM" id="MobiDB-lite"/>
    </source>
</evidence>
<accession>A0A4T0WV76</accession>
<evidence type="ECO:0000256" key="1">
    <source>
        <dbReference type="SAM" id="Coils"/>
    </source>
</evidence>
<proteinExistence type="predicted"/>
<feature type="compositionally biased region" description="Polar residues" evidence="2">
    <location>
        <begin position="11"/>
        <end position="23"/>
    </location>
</feature>
<keyword evidence="4" id="KW-1185">Reference proteome</keyword>
<feature type="compositionally biased region" description="Low complexity" evidence="2">
    <location>
        <begin position="149"/>
        <end position="163"/>
    </location>
</feature>
<feature type="region of interest" description="Disordered" evidence="2">
    <location>
        <begin position="76"/>
        <end position="105"/>
    </location>
</feature>
<feature type="compositionally biased region" description="Low complexity" evidence="2">
    <location>
        <begin position="83"/>
        <end position="96"/>
    </location>
</feature>
<dbReference type="EMBL" id="SELW01000658">
    <property type="protein sequence ID" value="TID14463.1"/>
    <property type="molecule type" value="Genomic_DNA"/>
</dbReference>
<keyword evidence="1" id="KW-0175">Coiled coil</keyword>